<comment type="caution">
    <text evidence="7">The sequence shown here is derived from an EMBL/GenBank/DDBJ whole genome shotgun (WGS) entry which is preliminary data.</text>
</comment>
<keyword evidence="8" id="KW-1185">Reference proteome</keyword>
<evidence type="ECO:0000256" key="3">
    <source>
        <dbReference type="ARBA" id="ARBA00022729"/>
    </source>
</evidence>
<comment type="similarity">
    <text evidence="2">Belongs to the CpxP/Spy family.</text>
</comment>
<dbReference type="Gene3D" id="1.20.120.1490">
    <property type="match status" value="1"/>
</dbReference>
<evidence type="ECO:0000256" key="6">
    <source>
        <dbReference type="SAM" id="SignalP"/>
    </source>
</evidence>
<protein>
    <submittedName>
        <fullName evidence="7">Periplasmic heavy metal sensor</fullName>
    </submittedName>
</protein>
<feature type="compositionally biased region" description="Basic and acidic residues" evidence="5">
    <location>
        <begin position="118"/>
        <end position="157"/>
    </location>
</feature>
<evidence type="ECO:0000256" key="1">
    <source>
        <dbReference type="ARBA" id="ARBA00004418"/>
    </source>
</evidence>
<accession>A0A5C8ZNV2</accession>
<dbReference type="Pfam" id="PF07813">
    <property type="entry name" value="LTXXQ"/>
    <property type="match status" value="1"/>
</dbReference>
<dbReference type="AlphaFoldDB" id="A0A5C8ZNV2"/>
<dbReference type="Proteomes" id="UP000321039">
    <property type="component" value="Unassembled WGS sequence"/>
</dbReference>
<evidence type="ECO:0000256" key="4">
    <source>
        <dbReference type="ARBA" id="ARBA00022764"/>
    </source>
</evidence>
<dbReference type="InterPro" id="IPR052211">
    <property type="entry name" value="Cpx_auxiliary_protein"/>
</dbReference>
<dbReference type="InterPro" id="IPR012899">
    <property type="entry name" value="LTXXQ"/>
</dbReference>
<organism evidence="7 8">
    <name type="scientific">Parahaliea maris</name>
    <dbReference type="NCBI Taxonomy" id="2716870"/>
    <lineage>
        <taxon>Bacteria</taxon>
        <taxon>Pseudomonadati</taxon>
        <taxon>Pseudomonadota</taxon>
        <taxon>Gammaproteobacteria</taxon>
        <taxon>Cellvibrionales</taxon>
        <taxon>Halieaceae</taxon>
        <taxon>Parahaliea</taxon>
    </lineage>
</organism>
<evidence type="ECO:0000256" key="5">
    <source>
        <dbReference type="SAM" id="MobiDB-lite"/>
    </source>
</evidence>
<dbReference type="PANTHER" id="PTHR38102:SF1">
    <property type="entry name" value="PERIPLASMIC CHAPERONE SPY"/>
    <property type="match status" value="1"/>
</dbReference>
<comment type="subcellular location">
    <subcellularLocation>
        <location evidence="1">Periplasm</location>
    </subcellularLocation>
</comment>
<evidence type="ECO:0000256" key="2">
    <source>
        <dbReference type="ARBA" id="ARBA00008441"/>
    </source>
</evidence>
<dbReference type="RefSeq" id="WP_148069883.1">
    <property type="nucleotide sequence ID" value="NZ_VRZA01000008.1"/>
</dbReference>
<evidence type="ECO:0000313" key="8">
    <source>
        <dbReference type="Proteomes" id="UP000321039"/>
    </source>
</evidence>
<feature type="chain" id="PRO_5022943941" evidence="6">
    <location>
        <begin position="27"/>
        <end position="157"/>
    </location>
</feature>
<keyword evidence="4" id="KW-0574">Periplasm</keyword>
<dbReference type="PANTHER" id="PTHR38102">
    <property type="entry name" value="PERIPLASMIC CHAPERONE SPY"/>
    <property type="match status" value="1"/>
</dbReference>
<feature type="signal peptide" evidence="6">
    <location>
        <begin position="1"/>
        <end position="26"/>
    </location>
</feature>
<dbReference type="EMBL" id="VRZA01000008">
    <property type="protein sequence ID" value="TXS90168.1"/>
    <property type="molecule type" value="Genomic_DNA"/>
</dbReference>
<keyword evidence="3 6" id="KW-0732">Signal</keyword>
<feature type="region of interest" description="Disordered" evidence="5">
    <location>
        <begin position="112"/>
        <end position="157"/>
    </location>
</feature>
<evidence type="ECO:0000313" key="7">
    <source>
        <dbReference type="EMBL" id="TXS90168.1"/>
    </source>
</evidence>
<proteinExistence type="inferred from homology"/>
<reference evidence="7 8" key="1">
    <citation type="submission" date="2019-08" db="EMBL/GenBank/DDBJ databases">
        <title>Parahaliea maris sp. nov., isolated from the surface seawater.</title>
        <authorList>
            <person name="Liu Y."/>
        </authorList>
    </citation>
    <scope>NUCLEOTIDE SEQUENCE [LARGE SCALE GENOMIC DNA]</scope>
    <source>
        <strain evidence="7 8">HSLHS9</strain>
    </source>
</reference>
<gene>
    <name evidence="7" type="ORF">FV139_18050</name>
</gene>
<sequence>MKHLLKHTLSATGLSIALIGAGTALAGPGPGGPHDGGRMLAKMAEELELTEEQQGKIKAIYASSREQGAADRERLHELKQQMRASEGDFDEGSAQKAADEIGEITSRMTYQRASAQHQVREVLSDEQRAELDEMMEQRKERGERRWGKHRPDQEPTE</sequence>
<dbReference type="GO" id="GO:0051082">
    <property type="term" value="F:unfolded protein binding"/>
    <property type="evidence" value="ECO:0007669"/>
    <property type="project" value="TreeGrafter"/>
</dbReference>
<dbReference type="GO" id="GO:0030288">
    <property type="term" value="C:outer membrane-bounded periplasmic space"/>
    <property type="evidence" value="ECO:0007669"/>
    <property type="project" value="TreeGrafter"/>
</dbReference>
<name>A0A5C8ZNV2_9GAMM</name>